<feature type="domain" description="Hemerythrin-like" evidence="4">
    <location>
        <begin position="19"/>
        <end position="72"/>
    </location>
</feature>
<dbReference type="Pfam" id="PF01814">
    <property type="entry name" value="Hemerythrin"/>
    <property type="match status" value="1"/>
</dbReference>
<dbReference type="SUPFAM" id="SSF47188">
    <property type="entry name" value="Hemerythrin-like"/>
    <property type="match status" value="1"/>
</dbReference>
<dbReference type="KEGG" id="mmob:F6R98_15090"/>
<dbReference type="InParanoid" id="A0A5Q0BNX0"/>
<gene>
    <name evidence="5" type="ORF">F6R98_15090</name>
</gene>
<name>A0A5Q0BNX0_9GAMM</name>
<dbReference type="AlphaFoldDB" id="A0A5Q0BNX0"/>
<evidence type="ECO:0000256" key="2">
    <source>
        <dbReference type="ARBA" id="ARBA00022723"/>
    </source>
</evidence>
<dbReference type="InterPro" id="IPR012312">
    <property type="entry name" value="Hemerythrin-like"/>
</dbReference>
<sequence length="85" mass="9786">MLRRSYAFYYLERLSFSVGVAEINEQHEKLAQLINDLHEHMRNGDAADIIAGVLGETIEFIAFHFTMEEALMKQHGYAFSSDHLP</sequence>
<evidence type="ECO:0000313" key="6">
    <source>
        <dbReference type="Proteomes" id="UP000325755"/>
    </source>
</evidence>
<keyword evidence="2" id="KW-0479">Metal-binding</keyword>
<dbReference type="NCBIfam" id="TIGR02481">
    <property type="entry name" value="hemeryth_dom"/>
    <property type="match status" value="1"/>
</dbReference>
<dbReference type="EMBL" id="CP044205">
    <property type="protein sequence ID" value="QFY43787.1"/>
    <property type="molecule type" value="Genomic_DNA"/>
</dbReference>
<dbReference type="Proteomes" id="UP000325755">
    <property type="component" value="Chromosome"/>
</dbReference>
<protein>
    <recommendedName>
        <fullName evidence="4">Hemerythrin-like domain-containing protein</fullName>
    </recommendedName>
</protein>
<proteinExistence type="inferred from homology"/>
<dbReference type="CDD" id="cd12107">
    <property type="entry name" value="Hemerythrin"/>
    <property type="match status" value="1"/>
</dbReference>
<dbReference type="RefSeq" id="WP_153249764.1">
    <property type="nucleotide sequence ID" value="NZ_CP044205.1"/>
</dbReference>
<evidence type="ECO:0000313" key="5">
    <source>
        <dbReference type="EMBL" id="QFY43787.1"/>
    </source>
</evidence>
<dbReference type="Gene3D" id="1.20.120.50">
    <property type="entry name" value="Hemerythrin-like"/>
    <property type="match status" value="1"/>
</dbReference>
<evidence type="ECO:0000256" key="3">
    <source>
        <dbReference type="ARBA" id="ARBA00023004"/>
    </source>
</evidence>
<dbReference type="OrthoDB" id="1122424at2"/>
<dbReference type="InterPro" id="IPR012827">
    <property type="entry name" value="Hemerythrin_metal-bd"/>
</dbReference>
<evidence type="ECO:0000259" key="4">
    <source>
        <dbReference type="Pfam" id="PF01814"/>
    </source>
</evidence>
<keyword evidence="6" id="KW-1185">Reference proteome</keyword>
<comment type="similarity">
    <text evidence="1">Belongs to the hemerythrin family.</text>
</comment>
<reference evidence="5 6" key="1">
    <citation type="submission" date="2019-09" db="EMBL/GenBank/DDBJ databases">
        <title>Ecophysiology of the spiral-shaped methanotroph Methylospira mobilis as revealed by the complete genome sequence.</title>
        <authorList>
            <person name="Oshkin I.Y."/>
            <person name="Dedysh S.N."/>
            <person name="Miroshnikov K."/>
            <person name="Danilova O.V."/>
            <person name="Hakobyan A."/>
            <person name="Liesack W."/>
        </authorList>
    </citation>
    <scope>NUCLEOTIDE SEQUENCE [LARGE SCALE GENOMIC DNA]</scope>
    <source>
        <strain evidence="5 6">Shm1</strain>
    </source>
</reference>
<dbReference type="GO" id="GO:0046872">
    <property type="term" value="F:metal ion binding"/>
    <property type="evidence" value="ECO:0007669"/>
    <property type="project" value="UniProtKB-KW"/>
</dbReference>
<dbReference type="InterPro" id="IPR035938">
    <property type="entry name" value="Hemerythrin-like_sf"/>
</dbReference>
<evidence type="ECO:0000256" key="1">
    <source>
        <dbReference type="ARBA" id="ARBA00010587"/>
    </source>
</evidence>
<accession>A0A5Q0BNX0</accession>
<keyword evidence="3" id="KW-0408">Iron</keyword>
<organism evidence="5 6">
    <name type="scientific">Candidatus Methylospira mobilis</name>
    <dbReference type="NCBI Taxonomy" id="1808979"/>
    <lineage>
        <taxon>Bacteria</taxon>
        <taxon>Pseudomonadati</taxon>
        <taxon>Pseudomonadota</taxon>
        <taxon>Gammaproteobacteria</taxon>
        <taxon>Methylococcales</taxon>
        <taxon>Methylococcaceae</taxon>
        <taxon>Candidatus Methylospira</taxon>
    </lineage>
</organism>